<keyword evidence="3" id="KW-0378">Hydrolase</keyword>
<comment type="similarity">
    <text evidence="4">Belongs to the HepT RNase toxin family.</text>
</comment>
<proteinExistence type="inferred from homology"/>
<dbReference type="EMBL" id="VFRR01000011">
    <property type="protein sequence ID" value="TPE52800.1"/>
    <property type="molecule type" value="Genomic_DNA"/>
</dbReference>
<evidence type="ECO:0000313" key="5">
    <source>
        <dbReference type="EMBL" id="TPE52800.1"/>
    </source>
</evidence>
<dbReference type="GO" id="GO:0110001">
    <property type="term" value="C:toxin-antitoxin complex"/>
    <property type="evidence" value="ECO:0007669"/>
    <property type="project" value="InterPro"/>
</dbReference>
<dbReference type="RefSeq" id="WP_140588120.1">
    <property type="nucleotide sequence ID" value="NZ_VFRR01000011.1"/>
</dbReference>
<dbReference type="Pfam" id="PF01934">
    <property type="entry name" value="HepT-like"/>
    <property type="match status" value="1"/>
</dbReference>
<reference evidence="5 6" key="1">
    <citation type="submission" date="2019-06" db="EMBL/GenBank/DDBJ databases">
        <title>A novel bacterium of genus Marinomonas, isolated from coastal sand.</title>
        <authorList>
            <person name="Huang H."/>
            <person name="Mo K."/>
            <person name="Hu Y."/>
        </authorList>
    </citation>
    <scope>NUCLEOTIDE SEQUENCE [LARGE SCALE GENOMIC DNA]</scope>
    <source>
        <strain evidence="5 6">HB171799</strain>
    </source>
</reference>
<protein>
    <submittedName>
        <fullName evidence="5">DUF86 domain-containing protein</fullName>
    </submittedName>
</protein>
<evidence type="ECO:0000313" key="6">
    <source>
        <dbReference type="Proteomes" id="UP000315901"/>
    </source>
</evidence>
<accession>A0A501WWI7</accession>
<gene>
    <name evidence="5" type="ORF">FJM67_07230</name>
</gene>
<keyword evidence="6" id="KW-1185">Reference proteome</keyword>
<dbReference type="InterPro" id="IPR037038">
    <property type="entry name" value="HepT-like_sf"/>
</dbReference>
<dbReference type="Proteomes" id="UP000315901">
    <property type="component" value="Unassembled WGS sequence"/>
</dbReference>
<dbReference type="AlphaFoldDB" id="A0A501WWI7"/>
<keyword evidence="2" id="KW-0540">Nuclease</keyword>
<dbReference type="GO" id="GO:0016787">
    <property type="term" value="F:hydrolase activity"/>
    <property type="evidence" value="ECO:0007669"/>
    <property type="project" value="UniProtKB-KW"/>
</dbReference>
<evidence type="ECO:0000256" key="1">
    <source>
        <dbReference type="ARBA" id="ARBA00022649"/>
    </source>
</evidence>
<dbReference type="InterPro" id="IPR008201">
    <property type="entry name" value="HepT-like"/>
</dbReference>
<name>A0A501WWI7_9GAMM</name>
<evidence type="ECO:0000256" key="2">
    <source>
        <dbReference type="ARBA" id="ARBA00022722"/>
    </source>
</evidence>
<organism evidence="5 6">
    <name type="scientific">Maribrevibacterium harenarium</name>
    <dbReference type="NCBI Taxonomy" id="2589817"/>
    <lineage>
        <taxon>Bacteria</taxon>
        <taxon>Pseudomonadati</taxon>
        <taxon>Pseudomonadota</taxon>
        <taxon>Gammaproteobacteria</taxon>
        <taxon>Oceanospirillales</taxon>
        <taxon>Oceanospirillaceae</taxon>
        <taxon>Maribrevibacterium</taxon>
    </lineage>
</organism>
<evidence type="ECO:0000256" key="4">
    <source>
        <dbReference type="ARBA" id="ARBA00024207"/>
    </source>
</evidence>
<sequence length="139" mass="16433">MRDKQWEQALYDHQHAMIKRLDSHRKKDKTDSLTSDEIMAVEHAFQLLVASMLDLAKYVLKNHYQVNIENRSEVLASLLEHKEVTFEQGEQIRALVELRDKILYDYLEQNFETLSEALALRRYGLVEVLTKEWTARLGE</sequence>
<keyword evidence="1" id="KW-1277">Toxin-antitoxin system</keyword>
<dbReference type="OrthoDB" id="6104031at2"/>
<dbReference type="GO" id="GO:0004540">
    <property type="term" value="F:RNA nuclease activity"/>
    <property type="evidence" value="ECO:0007669"/>
    <property type="project" value="InterPro"/>
</dbReference>
<evidence type="ECO:0000256" key="3">
    <source>
        <dbReference type="ARBA" id="ARBA00022801"/>
    </source>
</evidence>
<dbReference type="Gene3D" id="1.20.120.580">
    <property type="entry name" value="bsu32300-like"/>
    <property type="match status" value="1"/>
</dbReference>
<comment type="caution">
    <text evidence="5">The sequence shown here is derived from an EMBL/GenBank/DDBJ whole genome shotgun (WGS) entry which is preliminary data.</text>
</comment>